<name>A0A9D4JPJ7_DREPO</name>
<keyword evidence="2" id="KW-1185">Reference proteome</keyword>
<reference evidence="1" key="2">
    <citation type="submission" date="2020-11" db="EMBL/GenBank/DDBJ databases">
        <authorList>
            <person name="McCartney M.A."/>
            <person name="Auch B."/>
            <person name="Kono T."/>
            <person name="Mallez S."/>
            <person name="Becker A."/>
            <person name="Gohl D.M."/>
            <person name="Silverstein K.A.T."/>
            <person name="Koren S."/>
            <person name="Bechman K.B."/>
            <person name="Herman A."/>
            <person name="Abrahante J.E."/>
            <person name="Garbe J."/>
        </authorList>
    </citation>
    <scope>NUCLEOTIDE SEQUENCE</scope>
    <source>
        <strain evidence="1">Duluth1</strain>
        <tissue evidence="1">Whole animal</tissue>
    </source>
</reference>
<reference evidence="1" key="1">
    <citation type="journal article" date="2019" name="bioRxiv">
        <title>The Genome of the Zebra Mussel, Dreissena polymorpha: A Resource for Invasive Species Research.</title>
        <authorList>
            <person name="McCartney M.A."/>
            <person name="Auch B."/>
            <person name="Kono T."/>
            <person name="Mallez S."/>
            <person name="Zhang Y."/>
            <person name="Obille A."/>
            <person name="Becker A."/>
            <person name="Abrahante J.E."/>
            <person name="Garbe J."/>
            <person name="Badalamenti J.P."/>
            <person name="Herman A."/>
            <person name="Mangelson H."/>
            <person name="Liachko I."/>
            <person name="Sullivan S."/>
            <person name="Sone E.D."/>
            <person name="Koren S."/>
            <person name="Silverstein K.A.T."/>
            <person name="Beckman K.B."/>
            <person name="Gohl D.M."/>
        </authorList>
    </citation>
    <scope>NUCLEOTIDE SEQUENCE</scope>
    <source>
        <strain evidence="1">Duluth1</strain>
        <tissue evidence="1">Whole animal</tissue>
    </source>
</reference>
<evidence type="ECO:0000313" key="2">
    <source>
        <dbReference type="Proteomes" id="UP000828390"/>
    </source>
</evidence>
<comment type="caution">
    <text evidence="1">The sequence shown here is derived from an EMBL/GenBank/DDBJ whole genome shotgun (WGS) entry which is preliminary data.</text>
</comment>
<evidence type="ECO:0000313" key="1">
    <source>
        <dbReference type="EMBL" id="KAH3819726.1"/>
    </source>
</evidence>
<proteinExistence type="predicted"/>
<dbReference type="EMBL" id="JAIWYP010000005">
    <property type="protein sequence ID" value="KAH3819726.1"/>
    <property type="molecule type" value="Genomic_DNA"/>
</dbReference>
<gene>
    <name evidence="1" type="ORF">DPMN_121469</name>
</gene>
<organism evidence="1 2">
    <name type="scientific">Dreissena polymorpha</name>
    <name type="common">Zebra mussel</name>
    <name type="synonym">Mytilus polymorpha</name>
    <dbReference type="NCBI Taxonomy" id="45954"/>
    <lineage>
        <taxon>Eukaryota</taxon>
        <taxon>Metazoa</taxon>
        <taxon>Spiralia</taxon>
        <taxon>Lophotrochozoa</taxon>
        <taxon>Mollusca</taxon>
        <taxon>Bivalvia</taxon>
        <taxon>Autobranchia</taxon>
        <taxon>Heteroconchia</taxon>
        <taxon>Euheterodonta</taxon>
        <taxon>Imparidentia</taxon>
        <taxon>Neoheterodontei</taxon>
        <taxon>Myida</taxon>
        <taxon>Dreissenoidea</taxon>
        <taxon>Dreissenidae</taxon>
        <taxon>Dreissena</taxon>
    </lineage>
</organism>
<accession>A0A9D4JPJ7</accession>
<sequence>MSRPPSLPLPLEVPCQRLPCRIGGGRLAKVVTYPPPTSLKGVFFNWLLLCSSP</sequence>
<dbReference type="Proteomes" id="UP000828390">
    <property type="component" value="Unassembled WGS sequence"/>
</dbReference>
<protein>
    <submittedName>
        <fullName evidence="1">Uncharacterized protein</fullName>
    </submittedName>
</protein>
<dbReference type="AlphaFoldDB" id="A0A9D4JPJ7"/>